<dbReference type="EC" id="3.2.1.14" evidence="3"/>
<dbReference type="AlphaFoldDB" id="A0A0B1P2L4"/>
<keyword evidence="11" id="KW-0326">Glycosidase</keyword>
<dbReference type="PROSITE" id="PS51762">
    <property type="entry name" value="GH16_2"/>
    <property type="match status" value="1"/>
</dbReference>
<evidence type="ECO:0000256" key="3">
    <source>
        <dbReference type="ARBA" id="ARBA00012729"/>
    </source>
</evidence>
<evidence type="ECO:0000313" key="18">
    <source>
        <dbReference type="Proteomes" id="UP000030854"/>
    </source>
</evidence>
<dbReference type="Gene3D" id="2.60.120.200">
    <property type="match status" value="1"/>
</dbReference>
<evidence type="ECO:0000256" key="12">
    <source>
        <dbReference type="ARBA" id="ARBA00023316"/>
    </source>
</evidence>
<dbReference type="CDD" id="cd02183">
    <property type="entry name" value="GH16_fungal_CRH1_transglycosylase"/>
    <property type="match status" value="1"/>
</dbReference>
<evidence type="ECO:0000256" key="13">
    <source>
        <dbReference type="ARBA" id="ARBA00038074"/>
    </source>
</evidence>
<evidence type="ECO:0000256" key="14">
    <source>
        <dbReference type="ARBA" id="ARBA00093308"/>
    </source>
</evidence>
<feature type="domain" description="GH16" evidence="16">
    <location>
        <begin position="29"/>
        <end position="228"/>
    </location>
</feature>
<dbReference type="PANTHER" id="PTHR10963">
    <property type="entry name" value="GLYCOSYL HYDROLASE-RELATED"/>
    <property type="match status" value="1"/>
</dbReference>
<keyword evidence="5" id="KW-0808">Transferase</keyword>
<dbReference type="OrthoDB" id="4781at2759"/>
<keyword evidence="10" id="KW-0325">Glycoprotein</keyword>
<keyword evidence="6 15" id="KW-0732">Signal</keyword>
<dbReference type="PROSITE" id="PS51257">
    <property type="entry name" value="PROKAR_LIPOPROTEIN"/>
    <property type="match status" value="1"/>
</dbReference>
<evidence type="ECO:0000256" key="11">
    <source>
        <dbReference type="ARBA" id="ARBA00023295"/>
    </source>
</evidence>
<comment type="catalytic activity">
    <reaction evidence="1">
        <text>Random endo-hydrolysis of N-acetyl-beta-D-glucosaminide (1-&gt;4)-beta-linkages in chitin and chitodextrins.</text>
        <dbReference type="EC" id="3.2.1.14"/>
    </reaction>
</comment>
<evidence type="ECO:0000256" key="5">
    <source>
        <dbReference type="ARBA" id="ARBA00022679"/>
    </source>
</evidence>
<evidence type="ECO:0000256" key="2">
    <source>
        <dbReference type="ARBA" id="ARBA00004370"/>
    </source>
</evidence>
<dbReference type="PANTHER" id="PTHR10963:SF68">
    <property type="entry name" value="GLYCOSIDASE CRH1-RELATED"/>
    <property type="match status" value="1"/>
</dbReference>
<keyword evidence="9" id="KW-1015">Disulfide bond</keyword>
<dbReference type="STRING" id="52586.A0A0B1P2L4"/>
<keyword evidence="4" id="KW-0328">Glycosyltransferase</keyword>
<keyword evidence="18" id="KW-1185">Reference proteome</keyword>
<evidence type="ECO:0000259" key="16">
    <source>
        <dbReference type="PROSITE" id="PS51762"/>
    </source>
</evidence>
<keyword evidence="7 17" id="KW-0378">Hydrolase</keyword>
<dbReference type="GO" id="GO:0016020">
    <property type="term" value="C:membrane"/>
    <property type="evidence" value="ECO:0007669"/>
    <property type="project" value="UniProtKB-SubCell"/>
</dbReference>
<dbReference type="EMBL" id="JNVN01003490">
    <property type="protein sequence ID" value="KHJ30884.1"/>
    <property type="molecule type" value="Genomic_DNA"/>
</dbReference>
<gene>
    <name evidence="17" type="ORF">EV44_g0404</name>
</gene>
<dbReference type="GO" id="GO:0031505">
    <property type="term" value="P:fungal-type cell wall organization"/>
    <property type="evidence" value="ECO:0007669"/>
    <property type="project" value="TreeGrafter"/>
</dbReference>
<evidence type="ECO:0000256" key="7">
    <source>
        <dbReference type="ARBA" id="ARBA00022801"/>
    </source>
</evidence>
<dbReference type="InterPro" id="IPR050546">
    <property type="entry name" value="Glycosyl_Hydrlase_16"/>
</dbReference>
<evidence type="ECO:0000256" key="10">
    <source>
        <dbReference type="ARBA" id="ARBA00023180"/>
    </source>
</evidence>
<evidence type="ECO:0000256" key="15">
    <source>
        <dbReference type="SAM" id="SignalP"/>
    </source>
</evidence>
<organism evidence="17 18">
    <name type="scientific">Uncinula necator</name>
    <name type="common">Grape powdery mildew</name>
    <dbReference type="NCBI Taxonomy" id="52586"/>
    <lineage>
        <taxon>Eukaryota</taxon>
        <taxon>Fungi</taxon>
        <taxon>Dikarya</taxon>
        <taxon>Ascomycota</taxon>
        <taxon>Pezizomycotina</taxon>
        <taxon>Leotiomycetes</taxon>
        <taxon>Erysiphales</taxon>
        <taxon>Erysiphaceae</taxon>
        <taxon>Erysiphe</taxon>
    </lineage>
</organism>
<dbReference type="GO" id="GO:0009277">
    <property type="term" value="C:fungal-type cell wall"/>
    <property type="evidence" value="ECO:0007669"/>
    <property type="project" value="TreeGrafter"/>
</dbReference>
<feature type="chain" id="PRO_5002059311" description="chitinase" evidence="15">
    <location>
        <begin position="21"/>
        <end position="371"/>
    </location>
</feature>
<dbReference type="InterPro" id="IPR013320">
    <property type="entry name" value="ConA-like_dom_sf"/>
</dbReference>
<evidence type="ECO:0000313" key="17">
    <source>
        <dbReference type="EMBL" id="KHJ30884.1"/>
    </source>
</evidence>
<feature type="signal peptide" evidence="15">
    <location>
        <begin position="1"/>
        <end position="20"/>
    </location>
</feature>
<evidence type="ECO:0000256" key="6">
    <source>
        <dbReference type="ARBA" id="ARBA00022729"/>
    </source>
</evidence>
<dbReference type="InterPro" id="IPR000757">
    <property type="entry name" value="Beta-glucanase-like"/>
</dbReference>
<dbReference type="FunFam" id="2.60.120.200:FF:000152">
    <property type="entry name" value="Cell wall glucanase"/>
    <property type="match status" value="1"/>
</dbReference>
<dbReference type="GO" id="GO:0005975">
    <property type="term" value="P:carbohydrate metabolic process"/>
    <property type="evidence" value="ECO:0007669"/>
    <property type="project" value="InterPro"/>
</dbReference>
<reference evidence="17 18" key="1">
    <citation type="journal article" date="2014" name="BMC Genomics">
        <title>Adaptive genomic structural variation in the grape powdery mildew pathogen, Erysiphe necator.</title>
        <authorList>
            <person name="Jones L."/>
            <person name="Riaz S."/>
            <person name="Morales-Cruz A."/>
            <person name="Amrine K.C."/>
            <person name="McGuire B."/>
            <person name="Gubler W.D."/>
            <person name="Walker M.A."/>
            <person name="Cantu D."/>
        </authorList>
    </citation>
    <scope>NUCLEOTIDE SEQUENCE [LARGE SCALE GENOMIC DNA]</scope>
    <source>
        <strain evidence="18">c</strain>
    </source>
</reference>
<comment type="similarity">
    <text evidence="13">Belongs to the glycosyl hydrolase 16 family. CRH1 subfamily.</text>
</comment>
<comment type="caution">
    <text evidence="17">The sequence shown here is derived from an EMBL/GenBank/DDBJ whole genome shotgun (WGS) entry which is preliminary data.</text>
</comment>
<keyword evidence="12" id="KW-0961">Cell wall biogenesis/degradation</keyword>
<evidence type="ECO:0000256" key="8">
    <source>
        <dbReference type="ARBA" id="ARBA00023136"/>
    </source>
</evidence>
<dbReference type="HOGENOM" id="CLU_027506_3_0_1"/>
<proteinExistence type="inferred from homology"/>
<dbReference type="GO" id="GO:0016757">
    <property type="term" value="F:glycosyltransferase activity"/>
    <property type="evidence" value="ECO:0007669"/>
    <property type="project" value="UniProtKB-KW"/>
</dbReference>
<dbReference type="SUPFAM" id="SSF49899">
    <property type="entry name" value="Concanavalin A-like lectins/glucanases"/>
    <property type="match status" value="1"/>
</dbReference>
<evidence type="ECO:0000256" key="9">
    <source>
        <dbReference type="ARBA" id="ARBA00023157"/>
    </source>
</evidence>
<evidence type="ECO:0000256" key="4">
    <source>
        <dbReference type="ARBA" id="ARBA00022676"/>
    </source>
</evidence>
<protein>
    <recommendedName>
        <fullName evidence="3">chitinase</fullName>
        <ecNumber evidence="3">3.2.1.14</ecNumber>
    </recommendedName>
</protein>
<accession>A0A0B1P2L4</accession>
<dbReference type="Proteomes" id="UP000030854">
    <property type="component" value="Unassembled WGS sequence"/>
</dbReference>
<evidence type="ECO:0000256" key="1">
    <source>
        <dbReference type="ARBA" id="ARBA00000822"/>
    </source>
</evidence>
<dbReference type="OMA" id="WYIMFGR"/>
<keyword evidence="8" id="KW-0472">Membrane</keyword>
<name>A0A0B1P2L4_UNCNE</name>
<dbReference type="Pfam" id="PF00722">
    <property type="entry name" value="Glyco_hydro_16"/>
    <property type="match status" value="1"/>
</dbReference>
<dbReference type="GO" id="GO:0008843">
    <property type="term" value="F:endochitinase activity"/>
    <property type="evidence" value="ECO:0007669"/>
    <property type="project" value="UniProtKB-EC"/>
</dbReference>
<comment type="function">
    <text evidence="14">Dual chitinase/transglycosylase that plays a role in cell wall architecture. Chitinase and transglycosylase activities are coupled. Required for the polysaccharide cross-linking at the septa and the cell wall. More specifically, transfers chitin to 1,6-beta-glucan in the cell wall.</text>
</comment>
<sequence length="371" mass="39803">MFLSRIIFFVALMHPPCSIAQTFSACNPLHATNCPPDAALGKAINIDFTNGPVDSFTASGTPKYDANGVHLSVTKSGDAPQLNSLFYIMFGKVSITMKTAPGVGIVSSLVLQSDTLDEIDMEWLGARSSDMQSNYFGKGDTTTYDRGAFHAVPNHQNRFNTYTVEWTSSQIAWSINGKIVRILTPSTAAENQYPQTPMQVKFGAWSGGDPVNSPGTISWAGGPTDYSKGPFTMTVKSISVTDYSTGTQYKYGDQSGSWNSISSVGGEIDGNSGEIHSQVIPTNMPSVTTLSPSIPAGLGKNRDSTSTRTQWPWVATSTTSAISHVATYVNGLPSGWVITSSGKVIPANSAVVNSPRLIKITFIVNFIWLWI</sequence>
<comment type="subcellular location">
    <subcellularLocation>
        <location evidence="2">Membrane</location>
    </subcellularLocation>
</comment>